<dbReference type="EMBL" id="OX395127">
    <property type="protein sequence ID" value="CAI5765391.1"/>
    <property type="molecule type" value="Genomic_DNA"/>
</dbReference>
<name>A0AA35JTF7_9SAUR</name>
<evidence type="ECO:0000313" key="1">
    <source>
        <dbReference type="EMBL" id="CAI5765391.1"/>
    </source>
</evidence>
<dbReference type="AlphaFoldDB" id="A0AA35JTF7"/>
<sequence length="100" mass="11487">MWEETPNIKSQPEKGIFHGSLFVMCHTSNAPKRQADLREMEAVQQYASTERRCPQIRVGHTVGQREVAYVKDSPCLLLLTTVFCWRSAVYASWPVLHPKN</sequence>
<proteinExistence type="predicted"/>
<keyword evidence="2" id="KW-1185">Reference proteome</keyword>
<evidence type="ECO:0000313" key="2">
    <source>
        <dbReference type="Proteomes" id="UP001178461"/>
    </source>
</evidence>
<dbReference type="Proteomes" id="UP001178461">
    <property type="component" value="Chromosome 2"/>
</dbReference>
<reference evidence="1" key="1">
    <citation type="submission" date="2022-12" db="EMBL/GenBank/DDBJ databases">
        <authorList>
            <person name="Alioto T."/>
            <person name="Alioto T."/>
            <person name="Gomez Garrido J."/>
        </authorList>
    </citation>
    <scope>NUCLEOTIDE SEQUENCE</scope>
</reference>
<protein>
    <submittedName>
        <fullName evidence="1">Uncharacterized protein</fullName>
    </submittedName>
</protein>
<accession>A0AA35JTF7</accession>
<organism evidence="1 2">
    <name type="scientific">Podarcis lilfordi</name>
    <name type="common">Lilford's wall lizard</name>
    <dbReference type="NCBI Taxonomy" id="74358"/>
    <lineage>
        <taxon>Eukaryota</taxon>
        <taxon>Metazoa</taxon>
        <taxon>Chordata</taxon>
        <taxon>Craniata</taxon>
        <taxon>Vertebrata</taxon>
        <taxon>Euteleostomi</taxon>
        <taxon>Lepidosauria</taxon>
        <taxon>Squamata</taxon>
        <taxon>Bifurcata</taxon>
        <taxon>Unidentata</taxon>
        <taxon>Episquamata</taxon>
        <taxon>Laterata</taxon>
        <taxon>Lacertibaenia</taxon>
        <taxon>Lacertidae</taxon>
        <taxon>Podarcis</taxon>
    </lineage>
</organism>
<gene>
    <name evidence="1" type="ORF">PODLI_1B007923</name>
</gene>